<comment type="caution">
    <text evidence="2">The sequence shown here is derived from an EMBL/GenBank/DDBJ whole genome shotgun (WGS) entry which is preliminary data.</text>
</comment>
<accession>A0A8J2P6D9</accession>
<dbReference type="EMBL" id="CAJVCH010240046">
    <property type="protein sequence ID" value="CAG7732919.1"/>
    <property type="molecule type" value="Genomic_DNA"/>
</dbReference>
<feature type="region of interest" description="Disordered" evidence="1">
    <location>
        <begin position="83"/>
        <end position="117"/>
    </location>
</feature>
<evidence type="ECO:0000313" key="2">
    <source>
        <dbReference type="EMBL" id="CAG7732919.1"/>
    </source>
</evidence>
<organism evidence="2 3">
    <name type="scientific">Allacma fusca</name>
    <dbReference type="NCBI Taxonomy" id="39272"/>
    <lineage>
        <taxon>Eukaryota</taxon>
        <taxon>Metazoa</taxon>
        <taxon>Ecdysozoa</taxon>
        <taxon>Arthropoda</taxon>
        <taxon>Hexapoda</taxon>
        <taxon>Collembola</taxon>
        <taxon>Symphypleona</taxon>
        <taxon>Sminthuridae</taxon>
        <taxon>Allacma</taxon>
    </lineage>
</organism>
<gene>
    <name evidence="2" type="ORF">AFUS01_LOCUS21398</name>
</gene>
<proteinExistence type="predicted"/>
<sequence>MKVCREDEAQDIGKVPIKLILQGNSSSIEKIGFFHPVMTQGSKVSFINVRPSLELLPACPLTVATKLKGYFYNLRVIKRSKDQEYSPLQPNTKEEYVTSPQPDPLDTGFAFNESSPG</sequence>
<dbReference type="Proteomes" id="UP000708208">
    <property type="component" value="Unassembled WGS sequence"/>
</dbReference>
<dbReference type="AlphaFoldDB" id="A0A8J2P6D9"/>
<evidence type="ECO:0000313" key="3">
    <source>
        <dbReference type="Proteomes" id="UP000708208"/>
    </source>
</evidence>
<name>A0A8J2P6D9_9HEXA</name>
<keyword evidence="3" id="KW-1185">Reference proteome</keyword>
<evidence type="ECO:0000256" key="1">
    <source>
        <dbReference type="SAM" id="MobiDB-lite"/>
    </source>
</evidence>
<reference evidence="2" key="1">
    <citation type="submission" date="2021-06" db="EMBL/GenBank/DDBJ databases">
        <authorList>
            <person name="Hodson N. C."/>
            <person name="Mongue J. A."/>
            <person name="Jaron S. K."/>
        </authorList>
    </citation>
    <scope>NUCLEOTIDE SEQUENCE</scope>
</reference>
<protein>
    <submittedName>
        <fullName evidence="2">Uncharacterized protein</fullName>
    </submittedName>
</protein>